<dbReference type="RefSeq" id="WP_348759174.1">
    <property type="nucleotide sequence ID" value="NZ_OZ026884.1"/>
</dbReference>
<evidence type="ECO:0000259" key="1">
    <source>
        <dbReference type="Pfam" id="PF07238"/>
    </source>
</evidence>
<dbReference type="Gene3D" id="2.40.10.220">
    <property type="entry name" value="predicted glycosyltransferase like domains"/>
    <property type="match status" value="1"/>
</dbReference>
<dbReference type="EMBL" id="OZ026884">
    <property type="protein sequence ID" value="CAL1239631.1"/>
    <property type="molecule type" value="Genomic_DNA"/>
</dbReference>
<name>A0ABP1C5U4_9GAMM</name>
<organism evidence="2 3">
    <name type="scientific">Candidatus Methylocalor cossyra</name>
    <dbReference type="NCBI Taxonomy" id="3108543"/>
    <lineage>
        <taxon>Bacteria</taxon>
        <taxon>Pseudomonadati</taxon>
        <taxon>Pseudomonadota</taxon>
        <taxon>Gammaproteobacteria</taxon>
        <taxon>Methylococcales</taxon>
        <taxon>Methylococcaceae</taxon>
        <taxon>Candidatus Methylocalor</taxon>
    </lineage>
</organism>
<keyword evidence="3" id="KW-1185">Reference proteome</keyword>
<gene>
    <name evidence="2" type="ORF">MECH1_V1_0855</name>
</gene>
<protein>
    <submittedName>
        <fullName evidence="2">Type IV pilus biogenesis protein PilZ</fullName>
    </submittedName>
</protein>
<reference evidence="2 3" key="1">
    <citation type="submission" date="2024-04" db="EMBL/GenBank/DDBJ databases">
        <authorList>
            <person name="Cremers G."/>
        </authorList>
    </citation>
    <scope>NUCLEOTIDE SEQUENCE [LARGE SCALE GENOMIC DNA]</scope>
    <source>
        <strain evidence="2">MeCH1-AG</strain>
    </source>
</reference>
<feature type="domain" description="PilZ" evidence="1">
    <location>
        <begin position="14"/>
        <end position="106"/>
    </location>
</feature>
<evidence type="ECO:0000313" key="2">
    <source>
        <dbReference type="EMBL" id="CAL1239631.1"/>
    </source>
</evidence>
<dbReference type="Proteomes" id="UP001497493">
    <property type="component" value="Chromosome"/>
</dbReference>
<dbReference type="Pfam" id="PF07238">
    <property type="entry name" value="PilZ"/>
    <property type="match status" value="1"/>
</dbReference>
<sequence length="118" mass="13222">MSDTEHRARQGILSLTIKDRHILYAAYMPFVKNGGLFIPTSRPYRLGDEVFMLLNLMDEPERIPIAGRIVWITPKGAEGNRAPGIGVQFNPDDNGATRARIENHLAGLLHSHRPTHTL</sequence>
<evidence type="ECO:0000313" key="3">
    <source>
        <dbReference type="Proteomes" id="UP001497493"/>
    </source>
</evidence>
<proteinExistence type="predicted"/>
<dbReference type="InterPro" id="IPR009875">
    <property type="entry name" value="PilZ_domain"/>
</dbReference>
<accession>A0ABP1C5U4</accession>